<gene>
    <name evidence="1" type="ORF">P3T76_001898</name>
</gene>
<organism evidence="1 2">
    <name type="scientific">Phytophthora citrophthora</name>
    <dbReference type="NCBI Taxonomy" id="4793"/>
    <lineage>
        <taxon>Eukaryota</taxon>
        <taxon>Sar</taxon>
        <taxon>Stramenopiles</taxon>
        <taxon>Oomycota</taxon>
        <taxon>Peronosporomycetes</taxon>
        <taxon>Peronosporales</taxon>
        <taxon>Peronosporaceae</taxon>
        <taxon>Phytophthora</taxon>
    </lineage>
</organism>
<evidence type="ECO:0000313" key="2">
    <source>
        <dbReference type="Proteomes" id="UP001259832"/>
    </source>
</evidence>
<sequence length="137" mass="16074">MKRYAEQAARDADVLKELGFVWDHYWTEWNERIFPVLETFKMVNGHNNIPHSFVVPSTKPWPKKSHGLSIGEIVYHIRTNCNYFDQISRNVDRFASLGFELLKKKRNQRVEPILATFEVLHGHRDIPIDFVVPSEAP</sequence>
<dbReference type="PANTHER" id="PTHR37066">
    <property type="entry name" value="HELICASE-ASSOCIATED"/>
    <property type="match status" value="1"/>
</dbReference>
<dbReference type="PANTHER" id="PTHR37066:SF1">
    <property type="entry name" value="LNS2_PITP DOMAIN-CONTAINING PROTEIN"/>
    <property type="match status" value="1"/>
</dbReference>
<name>A0AAD9GWL7_9STRA</name>
<dbReference type="EMBL" id="JASMQC010000003">
    <property type="protein sequence ID" value="KAK1946345.1"/>
    <property type="molecule type" value="Genomic_DNA"/>
</dbReference>
<evidence type="ECO:0000313" key="1">
    <source>
        <dbReference type="EMBL" id="KAK1946345.1"/>
    </source>
</evidence>
<proteinExistence type="predicted"/>
<protein>
    <submittedName>
        <fullName evidence="1">Uncharacterized protein</fullName>
    </submittedName>
</protein>
<accession>A0AAD9GWL7</accession>
<keyword evidence="2" id="KW-1185">Reference proteome</keyword>
<reference evidence="1" key="1">
    <citation type="submission" date="2023-08" db="EMBL/GenBank/DDBJ databases">
        <title>Reference Genome Resource for the Citrus Pathogen Phytophthora citrophthora.</title>
        <authorList>
            <person name="Moller H."/>
            <person name="Coetzee B."/>
            <person name="Rose L.J."/>
            <person name="Van Niekerk J.M."/>
        </authorList>
    </citation>
    <scope>NUCLEOTIDE SEQUENCE</scope>
    <source>
        <strain evidence="1">STE-U-9442</strain>
    </source>
</reference>
<dbReference type="AlphaFoldDB" id="A0AAD9GWL7"/>
<comment type="caution">
    <text evidence="1">The sequence shown here is derived from an EMBL/GenBank/DDBJ whole genome shotgun (WGS) entry which is preliminary data.</text>
</comment>
<dbReference type="Proteomes" id="UP001259832">
    <property type="component" value="Unassembled WGS sequence"/>
</dbReference>